<evidence type="ECO:0000259" key="3">
    <source>
        <dbReference type="Pfam" id="PF00501"/>
    </source>
</evidence>
<proteinExistence type="predicted"/>
<dbReference type="GO" id="GO:0005783">
    <property type="term" value="C:endoplasmic reticulum"/>
    <property type="evidence" value="ECO:0007669"/>
    <property type="project" value="TreeGrafter"/>
</dbReference>
<dbReference type="AlphaFoldDB" id="A0A2R5GBT1"/>
<evidence type="ECO:0000256" key="1">
    <source>
        <dbReference type="ARBA" id="ARBA00022741"/>
    </source>
</evidence>
<dbReference type="GO" id="GO:0004467">
    <property type="term" value="F:long-chain fatty acid-CoA ligase activity"/>
    <property type="evidence" value="ECO:0007669"/>
    <property type="project" value="TreeGrafter"/>
</dbReference>
<sequence length="667" mass="73398">MTGGKMSIEVPGSARPDLGFGAIRRSIIETGPQLTLNGHRSLYEVFRLAAETHGSRKCLGRRVTLPNGQLGGFDEWTTYGETLDRAHNFGAGLTNLGLCTPNTDDLQLLGFFGKNRPEWVIGDIGCYSQGIVPVPMYDTLGADSVEYVVRQTELKTMFCTMEELERVCEVAQKDLLGAAILMDGEFLNEADVARARQQAEASGLKLYTVREVEAVGKENPAPLVLPRGEDVAFFCYTSGTTGDPKGALIRHSGLLSCMASFRDLGLIMTHEDVYLSYLPLPHVFERGCLYTALSGGAAVGFYGGETQLIVEDLVALRPTLFPSVPRLYNRIYDKLRAGVDEAGGVKKWLFEKALAAKKEGLRAGRYTHPVWDRLVFNPVKAKVGLDRARIMCTGSAPISSHVLEFLRAVFGCPVLEGYGQTESSLLISVPLMNDTTLNHVGIPAPCCEIRLEDVADMGYRATDKEHNGEACEGRGEICFRGPNSFKEYYRMPEKTAETIDEDGWVHTGDIGLWTPEGRLRIIDRKKNIFKLAQGEYVAAEKIENIMLRSPLAAQIFVYGDSLQSCLVAIIVPDADALQTRGMAVDDPATKQAIFDSVVKEARDAALNGYEIPKRIHISPQELSMLPERNGLTTLLTPTFKLVRNKAKDYFAPEIDAMYADINSTSKL</sequence>
<dbReference type="PROSITE" id="PS00455">
    <property type="entry name" value="AMP_BINDING"/>
    <property type="match status" value="1"/>
</dbReference>
<organism evidence="4 5">
    <name type="scientific">Hondaea fermentalgiana</name>
    <dbReference type="NCBI Taxonomy" id="2315210"/>
    <lineage>
        <taxon>Eukaryota</taxon>
        <taxon>Sar</taxon>
        <taxon>Stramenopiles</taxon>
        <taxon>Bigyra</taxon>
        <taxon>Labyrinthulomycetes</taxon>
        <taxon>Thraustochytrida</taxon>
        <taxon>Thraustochytriidae</taxon>
        <taxon>Hondaea</taxon>
    </lineage>
</organism>
<dbReference type="Pfam" id="PF00501">
    <property type="entry name" value="AMP-binding"/>
    <property type="match status" value="1"/>
</dbReference>
<dbReference type="Proteomes" id="UP000241890">
    <property type="component" value="Unassembled WGS sequence"/>
</dbReference>
<keyword evidence="1" id="KW-0547">Nucleotide-binding</keyword>
<protein>
    <submittedName>
        <fullName evidence="4">Long-chain-fatty-acid--CoA ligase 1</fullName>
    </submittedName>
</protein>
<dbReference type="EMBL" id="BEYU01000041">
    <property type="protein sequence ID" value="GBG28442.1"/>
    <property type="molecule type" value="Genomic_DNA"/>
</dbReference>
<dbReference type="PANTHER" id="PTHR43272">
    <property type="entry name" value="LONG-CHAIN-FATTY-ACID--COA LIGASE"/>
    <property type="match status" value="1"/>
</dbReference>
<keyword evidence="2" id="KW-0067">ATP-binding</keyword>
<dbReference type="SUPFAM" id="SSF56801">
    <property type="entry name" value="Acetyl-CoA synthetase-like"/>
    <property type="match status" value="1"/>
</dbReference>
<keyword evidence="4" id="KW-0436">Ligase</keyword>
<dbReference type="InterPro" id="IPR042099">
    <property type="entry name" value="ANL_N_sf"/>
</dbReference>
<feature type="domain" description="AMP-dependent synthetase/ligase" evidence="3">
    <location>
        <begin position="72"/>
        <end position="489"/>
    </location>
</feature>
<dbReference type="Gene3D" id="3.40.50.12780">
    <property type="entry name" value="N-terminal domain of ligase-like"/>
    <property type="match status" value="1"/>
</dbReference>
<accession>A0A2R5GBT1</accession>
<evidence type="ECO:0000313" key="5">
    <source>
        <dbReference type="Proteomes" id="UP000241890"/>
    </source>
</evidence>
<evidence type="ECO:0000313" key="4">
    <source>
        <dbReference type="EMBL" id="GBG28442.1"/>
    </source>
</evidence>
<comment type="caution">
    <text evidence="4">The sequence shown here is derived from an EMBL/GenBank/DDBJ whole genome shotgun (WGS) entry which is preliminary data.</text>
</comment>
<dbReference type="OrthoDB" id="189102at2759"/>
<dbReference type="PANTHER" id="PTHR43272:SF33">
    <property type="entry name" value="AMP-BINDING DOMAIN-CONTAINING PROTEIN-RELATED"/>
    <property type="match status" value="1"/>
</dbReference>
<dbReference type="InterPro" id="IPR000873">
    <property type="entry name" value="AMP-dep_synth/lig_dom"/>
</dbReference>
<reference evidence="4 5" key="1">
    <citation type="submission" date="2017-12" db="EMBL/GenBank/DDBJ databases">
        <title>Sequencing, de novo assembly and annotation of complete genome of a new Thraustochytrid species, strain FCC1311.</title>
        <authorList>
            <person name="Sedici K."/>
            <person name="Godart F."/>
            <person name="Aiese Cigliano R."/>
            <person name="Sanseverino W."/>
            <person name="Barakat M."/>
            <person name="Ortet P."/>
            <person name="Marechal E."/>
            <person name="Cagnac O."/>
            <person name="Amato A."/>
        </authorList>
    </citation>
    <scope>NUCLEOTIDE SEQUENCE [LARGE SCALE GENOMIC DNA]</scope>
</reference>
<dbReference type="InterPro" id="IPR020845">
    <property type="entry name" value="AMP-binding_CS"/>
</dbReference>
<dbReference type="GO" id="GO:0016020">
    <property type="term" value="C:membrane"/>
    <property type="evidence" value="ECO:0007669"/>
    <property type="project" value="TreeGrafter"/>
</dbReference>
<dbReference type="GO" id="GO:0005524">
    <property type="term" value="F:ATP binding"/>
    <property type="evidence" value="ECO:0007669"/>
    <property type="project" value="UniProtKB-KW"/>
</dbReference>
<dbReference type="InParanoid" id="A0A2R5GBT1"/>
<keyword evidence="5" id="KW-1185">Reference proteome</keyword>
<gene>
    <name evidence="4" type="ORF">FCC1311_090081</name>
</gene>
<evidence type="ECO:0000256" key="2">
    <source>
        <dbReference type="ARBA" id="ARBA00022840"/>
    </source>
</evidence>
<name>A0A2R5GBT1_9STRA</name>
<dbReference type="FunCoup" id="A0A2R5GBT1">
    <property type="interactions" value="14"/>
</dbReference>